<sequence>MSKNGKIQLRTSSILRVPLLTYDKFVFIVNDLRYETSRIIADLLSNKICQIHQSDPTVDEYIINTQNKGDFSYFLKLINFNENDLPANEISFLIELISQLGNESYSIKLPGESTEITNDNVFSIENKIQKHEIFSISQEEVVDYMALHFYELIDNHRKEMKNLPVDTLENIINNDKLKLLEEDQLLHFINEIYKEDHKNCFLYSYVIFKNVGDSAMKEFLNEYEIEDINVSTWRAISERLINDETNQKANKSRYMKQTKSKKSNEEEGQIFPYKKGNEFKGILNYLRNKSNNQIENEISITASSTRGDDLPQNVVIFENDDMYFYSQGYERSWLCFDFKDHKVIPTNYTIKSLVSCNNLKTWVIEGSNDNSKWEKIDEQNDFTGLGDHLQVCTFTISKLKSFRYIRLLQTGKSCSNNNYLVINSFEIYGTLI</sequence>
<evidence type="ECO:0000313" key="3">
    <source>
        <dbReference type="Proteomes" id="UP001470230"/>
    </source>
</evidence>
<feature type="region of interest" description="Disordered" evidence="1">
    <location>
        <begin position="248"/>
        <end position="267"/>
    </location>
</feature>
<dbReference type="SUPFAM" id="SSF49785">
    <property type="entry name" value="Galactose-binding domain-like"/>
    <property type="match status" value="1"/>
</dbReference>
<dbReference type="PANTHER" id="PTHR47457:SF1">
    <property type="entry name" value="BTB DOMAIN-CONTAINING PROTEIN-RELATED"/>
    <property type="match status" value="1"/>
</dbReference>
<dbReference type="EMBL" id="JAPFFF010000016">
    <property type="protein sequence ID" value="KAK8864810.1"/>
    <property type="molecule type" value="Genomic_DNA"/>
</dbReference>
<feature type="compositionally biased region" description="Basic residues" evidence="1">
    <location>
        <begin position="250"/>
        <end position="261"/>
    </location>
</feature>
<comment type="caution">
    <text evidence="2">The sequence shown here is derived from an EMBL/GenBank/DDBJ whole genome shotgun (WGS) entry which is preliminary data.</text>
</comment>
<protein>
    <recommendedName>
        <fullName evidence="4">F5/8 type C domain-containing protein</fullName>
    </recommendedName>
</protein>
<reference evidence="2 3" key="1">
    <citation type="submission" date="2024-04" db="EMBL/GenBank/DDBJ databases">
        <title>Tritrichomonas musculus Genome.</title>
        <authorList>
            <person name="Alves-Ferreira E."/>
            <person name="Grigg M."/>
            <person name="Lorenzi H."/>
            <person name="Galac M."/>
        </authorList>
    </citation>
    <scope>NUCLEOTIDE SEQUENCE [LARGE SCALE GENOMIC DNA]</scope>
    <source>
        <strain evidence="2 3">EAF2021</strain>
    </source>
</reference>
<keyword evidence="3" id="KW-1185">Reference proteome</keyword>
<evidence type="ECO:0000256" key="1">
    <source>
        <dbReference type="SAM" id="MobiDB-lite"/>
    </source>
</evidence>
<dbReference type="Gene3D" id="2.60.120.260">
    <property type="entry name" value="Galactose-binding domain-like"/>
    <property type="match status" value="1"/>
</dbReference>
<dbReference type="PANTHER" id="PTHR47457">
    <property type="entry name" value="OS05G0345500 PROTEIN"/>
    <property type="match status" value="1"/>
</dbReference>
<evidence type="ECO:0000313" key="2">
    <source>
        <dbReference type="EMBL" id="KAK8864810.1"/>
    </source>
</evidence>
<evidence type="ECO:0008006" key="4">
    <source>
        <dbReference type="Google" id="ProtNLM"/>
    </source>
</evidence>
<proteinExistence type="predicted"/>
<gene>
    <name evidence="2" type="ORF">M9Y10_010335</name>
</gene>
<name>A0ABR2IKL9_9EUKA</name>
<organism evidence="2 3">
    <name type="scientific">Tritrichomonas musculus</name>
    <dbReference type="NCBI Taxonomy" id="1915356"/>
    <lineage>
        <taxon>Eukaryota</taxon>
        <taxon>Metamonada</taxon>
        <taxon>Parabasalia</taxon>
        <taxon>Tritrichomonadida</taxon>
        <taxon>Tritrichomonadidae</taxon>
        <taxon>Tritrichomonas</taxon>
    </lineage>
</organism>
<dbReference type="Proteomes" id="UP001470230">
    <property type="component" value="Unassembled WGS sequence"/>
</dbReference>
<dbReference type="InterPro" id="IPR008979">
    <property type="entry name" value="Galactose-bd-like_sf"/>
</dbReference>
<accession>A0ABR2IKL9</accession>